<feature type="transmembrane region" description="Helical" evidence="7">
    <location>
        <begin position="66"/>
        <end position="91"/>
    </location>
</feature>
<dbReference type="EMBL" id="JABEQJ010000001">
    <property type="protein sequence ID" value="MBB2158687.1"/>
    <property type="molecule type" value="Genomic_DNA"/>
</dbReference>
<proteinExistence type="predicted"/>
<dbReference type="Proteomes" id="UP000589085">
    <property type="component" value="Unassembled WGS sequence"/>
</dbReference>
<evidence type="ECO:0000313" key="8">
    <source>
        <dbReference type="EMBL" id="MBB2158687.1"/>
    </source>
</evidence>
<keyword evidence="4 7" id="KW-1133">Transmembrane helix</keyword>
<gene>
    <name evidence="8" type="ORF">HLH48_00585</name>
</gene>
<comment type="subcellular location">
    <subcellularLocation>
        <location evidence="1">Cell membrane</location>
        <topology evidence="1">Multi-pass membrane protein</topology>
    </subcellularLocation>
</comment>
<protein>
    <submittedName>
        <fullName evidence="8">Cytochrome c oxidase caa3-type, assembly factor CtaG-like protein</fullName>
    </submittedName>
</protein>
<organism evidence="8 9">
    <name type="scientific">Gluconacetobacter sacchari</name>
    <dbReference type="NCBI Taxonomy" id="92759"/>
    <lineage>
        <taxon>Bacteria</taxon>
        <taxon>Pseudomonadati</taxon>
        <taxon>Pseudomonadota</taxon>
        <taxon>Alphaproteobacteria</taxon>
        <taxon>Acetobacterales</taxon>
        <taxon>Acetobacteraceae</taxon>
        <taxon>Gluconacetobacter</taxon>
    </lineage>
</organism>
<evidence type="ECO:0000256" key="7">
    <source>
        <dbReference type="SAM" id="Phobius"/>
    </source>
</evidence>
<dbReference type="InterPro" id="IPR019108">
    <property type="entry name" value="Caa3_assmbl_CtaG-rel"/>
</dbReference>
<evidence type="ECO:0000256" key="3">
    <source>
        <dbReference type="ARBA" id="ARBA00022692"/>
    </source>
</evidence>
<reference evidence="8 9" key="1">
    <citation type="submission" date="2020-04" db="EMBL/GenBank/DDBJ databases">
        <title>Description of novel Gluconacetobacter.</title>
        <authorList>
            <person name="Sombolestani A."/>
        </authorList>
    </citation>
    <scope>NUCLEOTIDE SEQUENCE [LARGE SCALE GENOMIC DNA]</scope>
    <source>
        <strain evidence="8 9">LMG 19747</strain>
    </source>
</reference>
<feature type="transmembrane region" description="Helical" evidence="7">
    <location>
        <begin position="103"/>
        <end position="122"/>
    </location>
</feature>
<evidence type="ECO:0000256" key="1">
    <source>
        <dbReference type="ARBA" id="ARBA00004651"/>
    </source>
</evidence>
<feature type="region of interest" description="Disordered" evidence="6">
    <location>
        <begin position="236"/>
        <end position="261"/>
    </location>
</feature>
<feature type="transmembrane region" description="Helical" evidence="7">
    <location>
        <begin position="128"/>
        <end position="150"/>
    </location>
</feature>
<evidence type="ECO:0000256" key="6">
    <source>
        <dbReference type="SAM" id="MobiDB-lite"/>
    </source>
</evidence>
<feature type="transmembrane region" description="Helical" evidence="7">
    <location>
        <begin position="35"/>
        <end position="54"/>
    </location>
</feature>
<keyword evidence="2" id="KW-1003">Cell membrane</keyword>
<feature type="transmembrane region" description="Helical" evidence="7">
    <location>
        <begin position="6"/>
        <end position="28"/>
    </location>
</feature>
<comment type="caution">
    <text evidence="8">The sequence shown here is derived from an EMBL/GenBank/DDBJ whole genome shotgun (WGS) entry which is preliminary data.</text>
</comment>
<name>A0A7W4I9D5_9PROT</name>
<dbReference type="AlphaFoldDB" id="A0A7W4I9D5"/>
<dbReference type="RefSeq" id="WP_182995557.1">
    <property type="nucleotide sequence ID" value="NZ_JABEQJ010000001.1"/>
</dbReference>
<dbReference type="Pfam" id="PF09678">
    <property type="entry name" value="Caa3_CtaG"/>
    <property type="match status" value="1"/>
</dbReference>
<keyword evidence="5 7" id="KW-0472">Membrane</keyword>
<evidence type="ECO:0000256" key="2">
    <source>
        <dbReference type="ARBA" id="ARBA00022475"/>
    </source>
</evidence>
<feature type="transmembrane region" description="Helical" evidence="7">
    <location>
        <begin position="162"/>
        <end position="184"/>
    </location>
</feature>
<evidence type="ECO:0000256" key="5">
    <source>
        <dbReference type="ARBA" id="ARBA00023136"/>
    </source>
</evidence>
<evidence type="ECO:0000256" key="4">
    <source>
        <dbReference type="ARBA" id="ARBA00022989"/>
    </source>
</evidence>
<keyword evidence="3 7" id="KW-0812">Transmembrane</keyword>
<evidence type="ECO:0000313" key="9">
    <source>
        <dbReference type="Proteomes" id="UP000589085"/>
    </source>
</evidence>
<feature type="transmembrane region" description="Helical" evidence="7">
    <location>
        <begin position="209"/>
        <end position="232"/>
    </location>
</feature>
<dbReference type="GO" id="GO:0005886">
    <property type="term" value="C:plasma membrane"/>
    <property type="evidence" value="ECO:0007669"/>
    <property type="project" value="UniProtKB-SubCell"/>
</dbReference>
<sequence length="261" mass="27280">MRGWSPLFQAGWIAAGLLGGSAVLLLAARHRRGSWRLAAGGIGMALLTVAGLGLRDPLASMTQYTFALMVVGQVVPPFLLLATTAAPGTAAPVRLAPWWRDPGVAAALFGGLAVATGLPSILDRSLANALFSAPLGLLDLLAGLLFWAQLMPGSRVIRHDPLAGAYALLGSLPMTVVAVVWMTAPRVLYAPYLDVLCRWDLTPLEDQHWAGFVMLVAGLPLQVVGAWLLVAAQGSPSSGASRNVMPGKMQPPSPPRRSGEG</sequence>
<accession>A0A7W4I9D5</accession>